<dbReference type="Proteomes" id="UP000225918">
    <property type="component" value="Segment"/>
</dbReference>
<reference evidence="2" key="1">
    <citation type="submission" date="2017-05" db="EMBL/GenBank/DDBJ databases">
        <authorList>
            <person name="Song R."/>
            <person name="Chenine A.L."/>
            <person name="Ruprecht R.M."/>
        </authorList>
    </citation>
    <scope>NUCLEOTIDE SEQUENCE [LARGE SCALE GENOMIC DNA]</scope>
</reference>
<organism evidence="1 2">
    <name type="scientific">Mycobacterium phage MyraDee</name>
    <dbReference type="NCBI Taxonomy" id="2024303"/>
    <lineage>
        <taxon>Viruses</taxon>
        <taxon>Duplodnaviria</taxon>
        <taxon>Heunggongvirae</taxon>
        <taxon>Uroviricota</taxon>
        <taxon>Caudoviricetes</taxon>
        <taxon>Myradeevirus</taxon>
        <taxon>Myradeevirus MyraDee</taxon>
    </lineage>
</organism>
<evidence type="ECO:0000313" key="1">
    <source>
        <dbReference type="EMBL" id="ASR77135.1"/>
    </source>
</evidence>
<gene>
    <name evidence="1" type="ORF">SEA_MYRADEE_27</name>
</gene>
<sequence length="23" mass="2437">MTDDTEALDLEALQALLADGDSE</sequence>
<accession>A0A222Z0Q2</accession>
<keyword evidence="2" id="KW-1185">Reference proteome</keyword>
<evidence type="ECO:0000313" key="2">
    <source>
        <dbReference type="Proteomes" id="UP000225918"/>
    </source>
</evidence>
<protein>
    <submittedName>
        <fullName evidence="1">Uncharacterized protein</fullName>
    </submittedName>
</protein>
<name>A0A222Z0Q2_9CAUD</name>
<dbReference type="EMBL" id="MF141539">
    <property type="protein sequence ID" value="ASR77135.1"/>
    <property type="molecule type" value="Genomic_DNA"/>
</dbReference>
<proteinExistence type="predicted"/>